<keyword evidence="5" id="KW-1185">Reference proteome</keyword>
<name>E1JVY4_SOLFR</name>
<evidence type="ECO:0000313" key="5">
    <source>
        <dbReference type="Proteomes" id="UP000006250"/>
    </source>
</evidence>
<comment type="caution">
    <text evidence="4">The sequence shown here is derived from an EMBL/GenBank/DDBJ whole genome shotgun (WGS) entry which is preliminary data.</text>
</comment>
<dbReference type="SUPFAM" id="SSF55729">
    <property type="entry name" value="Acyl-CoA N-acyltransferases (Nat)"/>
    <property type="match status" value="1"/>
</dbReference>
<dbReference type="InterPro" id="IPR050832">
    <property type="entry name" value="Bact_Acetyltransf"/>
</dbReference>
<gene>
    <name evidence="4" type="ORF">DesfrDRAFT_1783</name>
</gene>
<dbReference type="InterPro" id="IPR000182">
    <property type="entry name" value="GNAT_dom"/>
</dbReference>
<keyword evidence="1 4" id="KW-0808">Transferase</keyword>
<dbReference type="Gene3D" id="3.40.630.30">
    <property type="match status" value="1"/>
</dbReference>
<feature type="domain" description="N-acetyltransferase" evidence="3">
    <location>
        <begin position="21"/>
        <end position="181"/>
    </location>
</feature>
<evidence type="ECO:0000313" key="4">
    <source>
        <dbReference type="EMBL" id="EFL51622.1"/>
    </source>
</evidence>
<accession>E1JVY4</accession>
<protein>
    <submittedName>
        <fullName evidence="4">GCN5-related N-acetyltransferase</fullName>
    </submittedName>
</protein>
<dbReference type="Proteomes" id="UP000006250">
    <property type="component" value="Unassembled WGS sequence"/>
</dbReference>
<evidence type="ECO:0000256" key="1">
    <source>
        <dbReference type="ARBA" id="ARBA00022679"/>
    </source>
</evidence>
<dbReference type="GO" id="GO:0016747">
    <property type="term" value="F:acyltransferase activity, transferring groups other than amino-acyl groups"/>
    <property type="evidence" value="ECO:0007669"/>
    <property type="project" value="InterPro"/>
</dbReference>
<reference evidence="4 5" key="1">
    <citation type="submission" date="2010-08" db="EMBL/GenBank/DDBJ databases">
        <title>The draft genome of Desulfovibrio fructosovorans JJ.</title>
        <authorList>
            <consortium name="US DOE Joint Genome Institute (JGI-PGF)"/>
            <person name="Lucas S."/>
            <person name="Copeland A."/>
            <person name="Lapidus A."/>
            <person name="Cheng J.-F."/>
            <person name="Bruce D."/>
            <person name="Goodwin L."/>
            <person name="Pitluck S."/>
            <person name="Land M.L."/>
            <person name="Hauser L."/>
            <person name="Chang Y.-J."/>
            <person name="Jeffries C."/>
            <person name="Wall J.D."/>
            <person name="Stahl D.A."/>
            <person name="Arkin A.P."/>
            <person name="Dehal P."/>
            <person name="Stolyar S.M."/>
            <person name="Hazen T.C."/>
            <person name="Woyke T.J."/>
        </authorList>
    </citation>
    <scope>NUCLEOTIDE SEQUENCE [LARGE SCALE GENOMIC DNA]</scope>
    <source>
        <strain evidence="4 5">JJ</strain>
    </source>
</reference>
<dbReference type="AlphaFoldDB" id="E1JVY4"/>
<dbReference type="Pfam" id="PF00583">
    <property type="entry name" value="Acetyltransf_1"/>
    <property type="match status" value="1"/>
</dbReference>
<dbReference type="OrthoDB" id="273614at2"/>
<dbReference type="RefSeq" id="WP_005993078.1">
    <property type="nucleotide sequence ID" value="NZ_AECZ01000009.1"/>
</dbReference>
<dbReference type="eggNOG" id="COG0456">
    <property type="taxonomic scope" value="Bacteria"/>
</dbReference>
<evidence type="ECO:0000256" key="2">
    <source>
        <dbReference type="ARBA" id="ARBA00023315"/>
    </source>
</evidence>
<dbReference type="EMBL" id="AECZ01000009">
    <property type="protein sequence ID" value="EFL51622.1"/>
    <property type="molecule type" value="Genomic_DNA"/>
</dbReference>
<dbReference type="PANTHER" id="PTHR43877">
    <property type="entry name" value="AMINOALKYLPHOSPHONATE N-ACETYLTRANSFERASE-RELATED-RELATED"/>
    <property type="match status" value="1"/>
</dbReference>
<evidence type="ECO:0000259" key="3">
    <source>
        <dbReference type="PROSITE" id="PS51186"/>
    </source>
</evidence>
<dbReference type="CDD" id="cd04301">
    <property type="entry name" value="NAT_SF"/>
    <property type="match status" value="1"/>
</dbReference>
<organism evidence="4 5">
    <name type="scientific">Solidesulfovibrio fructosivorans JJ]</name>
    <dbReference type="NCBI Taxonomy" id="596151"/>
    <lineage>
        <taxon>Bacteria</taxon>
        <taxon>Pseudomonadati</taxon>
        <taxon>Thermodesulfobacteriota</taxon>
        <taxon>Desulfovibrionia</taxon>
        <taxon>Desulfovibrionales</taxon>
        <taxon>Desulfovibrionaceae</taxon>
        <taxon>Solidesulfovibrio</taxon>
    </lineage>
</organism>
<dbReference type="STRING" id="596151.DesfrDRAFT_1783"/>
<dbReference type="InterPro" id="IPR016181">
    <property type="entry name" value="Acyl_CoA_acyltransferase"/>
</dbReference>
<sequence>MQRAQDGQKAAPPEEIPGRGVRIRSGYAPGLVGAVGALLGRYYAKAWGAGAPFEVLATRDVCAFIEGYDPDRDLMLAAYAGEVLVGSIAVIGRVPGADGAHVRFFLVDPAWQGNGIGKTLFTRAMAWWRERGGGRISLWTVDGLPVSRRMYEKAGFRIVERVSDARNTVPCENIKMVLDLPAPGH</sequence>
<proteinExistence type="predicted"/>
<dbReference type="PROSITE" id="PS51186">
    <property type="entry name" value="GNAT"/>
    <property type="match status" value="1"/>
</dbReference>
<keyword evidence="2" id="KW-0012">Acyltransferase</keyword>